<proteinExistence type="predicted"/>
<reference evidence="1" key="1">
    <citation type="submission" date="2012-11" db="EMBL/GenBank/DDBJ databases">
        <title>Dependencies among metagenomic species, viruses, plasmids and units of genetic variation.</title>
        <authorList>
            <person name="Nielsen H.B."/>
            <person name="Almeida M."/>
            <person name="Juncker A.S."/>
            <person name="Rasmussen S."/>
            <person name="Li J."/>
            <person name="Sunagawa S."/>
            <person name="Plichta D."/>
            <person name="Gautier L."/>
            <person name="Le Chatelier E."/>
            <person name="Peletier E."/>
            <person name="Bonde I."/>
            <person name="Nielsen T."/>
            <person name="Manichanh C."/>
            <person name="Arumugam M."/>
            <person name="Batto J."/>
            <person name="Santos M.B.Q.D."/>
            <person name="Blom N."/>
            <person name="Borruel N."/>
            <person name="Burgdorf K.S."/>
            <person name="Boumezbeur F."/>
            <person name="Casellas F."/>
            <person name="Dore J."/>
            <person name="Guarner F."/>
            <person name="Hansen T."/>
            <person name="Hildebrand F."/>
            <person name="Kaas R.S."/>
            <person name="Kennedy S."/>
            <person name="Kristiansen K."/>
            <person name="Kultima J.R."/>
            <person name="Leonard P."/>
            <person name="Levenez F."/>
            <person name="Lund O."/>
            <person name="Moumen B."/>
            <person name="Le Paslier D."/>
            <person name="Pons N."/>
            <person name="Pedersen O."/>
            <person name="Prifti E."/>
            <person name="Qin J."/>
            <person name="Raes J."/>
            <person name="Tap J."/>
            <person name="Tims S."/>
            <person name="Ussery D.W."/>
            <person name="Yamada T."/>
            <person name="MetaHit consortium"/>
            <person name="Renault P."/>
            <person name="Sicheritz-Ponten T."/>
            <person name="Bork P."/>
            <person name="Wang J."/>
            <person name="Brunak S."/>
            <person name="Ehrlich S.D."/>
        </authorList>
    </citation>
    <scope>NUCLEOTIDE SEQUENCE [LARGE SCALE GENOMIC DNA]</scope>
</reference>
<organism evidence="1 2">
    <name type="scientific">Megasphaera elsdenii CAG:570</name>
    <dbReference type="NCBI Taxonomy" id="1263087"/>
    <lineage>
        <taxon>Bacteria</taxon>
        <taxon>Bacillati</taxon>
        <taxon>Bacillota</taxon>
        <taxon>Negativicutes</taxon>
        <taxon>Veillonellales</taxon>
        <taxon>Veillonellaceae</taxon>
        <taxon>Megasphaera</taxon>
    </lineage>
</organism>
<comment type="caution">
    <text evidence="1">The sequence shown here is derived from an EMBL/GenBank/DDBJ whole genome shotgun (WGS) entry which is preliminary data.</text>
</comment>
<gene>
    <name evidence="1" type="ORF">BN715_00886</name>
</gene>
<dbReference type="EMBL" id="CBKE010000095">
    <property type="protein sequence ID" value="CDF04537.1"/>
    <property type="molecule type" value="Genomic_DNA"/>
</dbReference>
<dbReference type="AlphaFoldDB" id="R7MXC8"/>
<name>R7MXC8_MEGEL</name>
<accession>R7MXC8</accession>
<dbReference type="Proteomes" id="UP000017908">
    <property type="component" value="Unassembled WGS sequence"/>
</dbReference>
<evidence type="ECO:0000313" key="1">
    <source>
        <dbReference type="EMBL" id="CDF04537.1"/>
    </source>
</evidence>
<evidence type="ECO:0000313" key="2">
    <source>
        <dbReference type="Proteomes" id="UP000017908"/>
    </source>
</evidence>
<sequence>MDLAACQFPDQPAVDGPEEEVAFFSFFPGAFDVVQDPFDFRAREISVDDQARLVTKFIDQAAGLEVFANRGGLTGLPDDGVVHGVARVLIPDDCRFTLVGDADGRDFTGCHIGLCQGFAHDFDHAVENFIGIVFDPARFREILREFLLADADDMRFIIENNSAITRGAGVQGHNILLLLHNKIAPFVNDTDIFFRYLHRGFSVGSSYIRRHIFSTKY</sequence>
<protein>
    <submittedName>
        <fullName evidence="1">Uncharacterized protein</fullName>
    </submittedName>
</protein>